<dbReference type="PROSITE" id="PS00028">
    <property type="entry name" value="ZINC_FINGER_C2H2_1"/>
    <property type="match status" value="1"/>
</dbReference>
<dbReference type="Pfam" id="PF22992">
    <property type="entry name" value="C2CH-4th_BIRD-IDD"/>
    <property type="match status" value="1"/>
</dbReference>
<keyword evidence="7" id="KW-0804">Transcription</keyword>
<dbReference type="PANTHER" id="PTHR10593">
    <property type="entry name" value="SERINE/THREONINE-PROTEIN KINASE RIO"/>
    <property type="match status" value="1"/>
</dbReference>
<dbReference type="InterPro" id="IPR055185">
    <property type="entry name" value="C2CH-4th_BIRD-IDD"/>
</dbReference>
<protein>
    <submittedName>
        <fullName evidence="12">INDETERMINATE(ID)-DOMAIN 15, SHOOT GRAVITROPISM 5, ARABIDOPSIS THALIANA INDETERMINATE(ID)-DOMAIN 15</fullName>
    </submittedName>
</protein>
<evidence type="ECO:0000256" key="10">
    <source>
        <dbReference type="SAM" id="MobiDB-lite"/>
    </source>
</evidence>
<comment type="caution">
    <text evidence="12">The sequence shown here is derived from an EMBL/GenBank/DDBJ whole genome shotgun (WGS) entry which is preliminary data.</text>
</comment>
<reference evidence="12" key="1">
    <citation type="submission" date="2023-05" db="EMBL/GenBank/DDBJ databases">
        <title>Genome and transcriptome analyses reveal genes involved in the formation of fine ridges on petal epidermal cells in Hibiscus trionum.</title>
        <authorList>
            <person name="Koshimizu S."/>
            <person name="Masuda S."/>
            <person name="Ishii T."/>
            <person name="Shirasu K."/>
            <person name="Hoshino A."/>
            <person name="Arita M."/>
        </authorList>
    </citation>
    <scope>NUCLEOTIDE SEQUENCE</scope>
    <source>
        <strain evidence="12">Hamamatsu line</strain>
    </source>
</reference>
<dbReference type="InterPro" id="IPR055186">
    <property type="entry name" value="C2H2-2nd_BIRD-IDD"/>
</dbReference>
<dbReference type="GO" id="GO:0008270">
    <property type="term" value="F:zinc ion binding"/>
    <property type="evidence" value="ECO:0007669"/>
    <property type="project" value="UniProtKB-KW"/>
</dbReference>
<feature type="region of interest" description="Disordered" evidence="10">
    <location>
        <begin position="188"/>
        <end position="247"/>
    </location>
</feature>
<dbReference type="InterPro" id="IPR036236">
    <property type="entry name" value="Znf_C2H2_sf"/>
</dbReference>
<dbReference type="PANTHER" id="PTHR10593:SF221">
    <property type="entry name" value="PROTEIN INDETERMINATE-DOMAIN 14"/>
    <property type="match status" value="1"/>
</dbReference>
<keyword evidence="13" id="KW-1185">Reference proteome</keyword>
<evidence type="ECO:0000313" key="13">
    <source>
        <dbReference type="Proteomes" id="UP001165190"/>
    </source>
</evidence>
<dbReference type="EMBL" id="BSYR01000035">
    <property type="protein sequence ID" value="GMI99488.1"/>
    <property type="molecule type" value="Genomic_DNA"/>
</dbReference>
<evidence type="ECO:0000256" key="3">
    <source>
        <dbReference type="ARBA" id="ARBA00022771"/>
    </source>
</evidence>
<evidence type="ECO:0000256" key="7">
    <source>
        <dbReference type="ARBA" id="ARBA00023163"/>
    </source>
</evidence>
<proteinExistence type="predicted"/>
<accession>A0A9W7ISY1</accession>
<dbReference type="GO" id="GO:0005634">
    <property type="term" value="C:nucleus"/>
    <property type="evidence" value="ECO:0007669"/>
    <property type="project" value="TreeGrafter"/>
</dbReference>
<evidence type="ECO:0000259" key="11">
    <source>
        <dbReference type="PROSITE" id="PS50157"/>
    </source>
</evidence>
<dbReference type="Pfam" id="PF00096">
    <property type="entry name" value="zf-C2H2"/>
    <property type="match status" value="1"/>
</dbReference>
<name>A0A9W7ISY1_HIBTR</name>
<dbReference type="SUPFAM" id="SSF57667">
    <property type="entry name" value="beta-beta-alpha zinc fingers"/>
    <property type="match status" value="1"/>
</dbReference>
<feature type="coiled-coil region" evidence="9">
    <location>
        <begin position="285"/>
        <end position="333"/>
    </location>
</feature>
<evidence type="ECO:0000256" key="8">
    <source>
        <dbReference type="PROSITE-ProRule" id="PRU00042"/>
    </source>
</evidence>
<dbReference type="PROSITE" id="PS50157">
    <property type="entry name" value="ZINC_FINGER_C2H2_2"/>
    <property type="match status" value="1"/>
</dbReference>
<keyword evidence="5" id="KW-0805">Transcription regulation</keyword>
<dbReference type="GO" id="GO:0003677">
    <property type="term" value="F:DNA binding"/>
    <property type="evidence" value="ECO:0007669"/>
    <property type="project" value="UniProtKB-KW"/>
</dbReference>
<dbReference type="GO" id="GO:0003700">
    <property type="term" value="F:DNA-binding transcription factor activity"/>
    <property type="evidence" value="ECO:0007669"/>
    <property type="project" value="TreeGrafter"/>
</dbReference>
<keyword evidence="9" id="KW-0175">Coiled coil</keyword>
<evidence type="ECO:0000256" key="2">
    <source>
        <dbReference type="ARBA" id="ARBA00022737"/>
    </source>
</evidence>
<dbReference type="OrthoDB" id="8117402at2759"/>
<evidence type="ECO:0000256" key="9">
    <source>
        <dbReference type="SAM" id="Coils"/>
    </source>
</evidence>
<feature type="compositionally biased region" description="Basic and acidic residues" evidence="10">
    <location>
        <begin position="233"/>
        <end position="247"/>
    </location>
</feature>
<evidence type="ECO:0000313" key="12">
    <source>
        <dbReference type="EMBL" id="GMI99488.1"/>
    </source>
</evidence>
<dbReference type="InterPro" id="IPR055187">
    <property type="entry name" value="C2CH-3rd_BIRD-IDD"/>
</dbReference>
<sequence>MLANTIPSSEPFACFENGNHNNKRKRRPAGTPDPDAEVVSLSPKTLLESDRYVCEICNQGFQRDQNLQMHRRRHKVPWKLLKRESPVVRKRVFVCPEPSCLHHDPCHALGDLVGIKKHFRRKHSNHKQWVCQRCSKGYAVQSDYKAHLKTCGTRGHSCDCGRVFSRVESFIEHQDACHVRSESQEVQPVCLSRTASSPSPSRETMFFSPTKDDNSSKNGRHHNLELQLLTTSREPEPSVPRTKDDKYSTRLQLSIGSSDIGVKIEPTVTCTNKETEQLKLAVAEKAYAEEARQQARRLVELAEQELAKAKRLRQQAQTELEKAQALKDHATKQINSTILEITCQACKQQLQERSKPPEESSLVVSYISSAITGTG</sequence>
<feature type="region of interest" description="Disordered" evidence="10">
    <location>
        <begin position="1"/>
        <end position="38"/>
    </location>
</feature>
<dbReference type="InterPro" id="IPR031140">
    <property type="entry name" value="IDD1-16"/>
</dbReference>
<evidence type="ECO:0000256" key="4">
    <source>
        <dbReference type="ARBA" id="ARBA00022833"/>
    </source>
</evidence>
<dbReference type="InterPro" id="IPR013087">
    <property type="entry name" value="Znf_C2H2_type"/>
</dbReference>
<dbReference type="Proteomes" id="UP001165190">
    <property type="component" value="Unassembled WGS sequence"/>
</dbReference>
<dbReference type="FunFam" id="3.30.160.60:FF:000554">
    <property type="entry name" value="protein indeterminate-domain 12-like"/>
    <property type="match status" value="1"/>
</dbReference>
<keyword evidence="2" id="KW-0677">Repeat</keyword>
<keyword evidence="6" id="KW-0238">DNA-binding</keyword>
<keyword evidence="3 8" id="KW-0863">Zinc-finger</keyword>
<dbReference type="AlphaFoldDB" id="A0A9W7ISY1"/>
<evidence type="ECO:0000256" key="5">
    <source>
        <dbReference type="ARBA" id="ARBA00023015"/>
    </source>
</evidence>
<dbReference type="Pfam" id="PF22995">
    <property type="entry name" value="C2CH-3rd_BIRD-IDD"/>
    <property type="match status" value="1"/>
</dbReference>
<dbReference type="Pfam" id="PF22996">
    <property type="entry name" value="C2H2-2nd_BIRD-IDD"/>
    <property type="match status" value="1"/>
</dbReference>
<dbReference type="SMART" id="SM00355">
    <property type="entry name" value="ZnF_C2H2"/>
    <property type="match status" value="4"/>
</dbReference>
<gene>
    <name evidence="12" type="ORF">HRI_003618100</name>
</gene>
<evidence type="ECO:0000256" key="6">
    <source>
        <dbReference type="ARBA" id="ARBA00023125"/>
    </source>
</evidence>
<keyword evidence="4" id="KW-0862">Zinc</keyword>
<evidence type="ECO:0000256" key="1">
    <source>
        <dbReference type="ARBA" id="ARBA00022723"/>
    </source>
</evidence>
<organism evidence="12 13">
    <name type="scientific">Hibiscus trionum</name>
    <name type="common">Flower of an hour</name>
    <dbReference type="NCBI Taxonomy" id="183268"/>
    <lineage>
        <taxon>Eukaryota</taxon>
        <taxon>Viridiplantae</taxon>
        <taxon>Streptophyta</taxon>
        <taxon>Embryophyta</taxon>
        <taxon>Tracheophyta</taxon>
        <taxon>Spermatophyta</taxon>
        <taxon>Magnoliopsida</taxon>
        <taxon>eudicotyledons</taxon>
        <taxon>Gunneridae</taxon>
        <taxon>Pentapetalae</taxon>
        <taxon>rosids</taxon>
        <taxon>malvids</taxon>
        <taxon>Malvales</taxon>
        <taxon>Malvaceae</taxon>
        <taxon>Malvoideae</taxon>
        <taxon>Hibiscus</taxon>
    </lineage>
</organism>
<dbReference type="Gene3D" id="3.30.160.60">
    <property type="entry name" value="Classic Zinc Finger"/>
    <property type="match status" value="1"/>
</dbReference>
<feature type="compositionally biased region" description="Polar residues" evidence="10">
    <location>
        <begin position="193"/>
        <end position="202"/>
    </location>
</feature>
<keyword evidence="1" id="KW-0479">Metal-binding</keyword>
<feature type="domain" description="C2H2-type" evidence="11">
    <location>
        <begin position="52"/>
        <end position="74"/>
    </location>
</feature>